<gene>
    <name evidence="1" type="ORF">EFW17_17210</name>
</gene>
<dbReference type="InterPro" id="IPR023476">
    <property type="entry name" value="Pep_tRNA_hydro_II_dom_sf"/>
</dbReference>
<dbReference type="OrthoDB" id="3692042at2"/>
<protein>
    <submittedName>
        <fullName evidence="1">DUF2000 domain-containing protein</fullName>
    </submittedName>
</protein>
<proteinExistence type="predicted"/>
<name>A0A3N0E5W3_9ACTN</name>
<organism evidence="1 2">
    <name type="scientific">Halostreptopolyspora alba</name>
    <dbReference type="NCBI Taxonomy" id="2487137"/>
    <lineage>
        <taxon>Bacteria</taxon>
        <taxon>Bacillati</taxon>
        <taxon>Actinomycetota</taxon>
        <taxon>Actinomycetes</taxon>
        <taxon>Streptosporangiales</taxon>
        <taxon>Nocardiopsidaceae</taxon>
        <taxon>Halostreptopolyspora</taxon>
    </lineage>
</organism>
<dbReference type="InterPro" id="IPR018988">
    <property type="entry name" value="DUF2000"/>
</dbReference>
<evidence type="ECO:0000313" key="1">
    <source>
        <dbReference type="EMBL" id="RNL83225.1"/>
    </source>
</evidence>
<dbReference type="Proteomes" id="UP000269198">
    <property type="component" value="Unassembled WGS sequence"/>
</dbReference>
<reference evidence="1 2" key="1">
    <citation type="submission" date="2018-11" db="EMBL/GenBank/DDBJ databases">
        <title>The genome draft of YIM 96095.</title>
        <authorList>
            <person name="Tang S.-K."/>
            <person name="Chunyu W.-X."/>
            <person name="Feng Y.-Z."/>
        </authorList>
    </citation>
    <scope>NUCLEOTIDE SEQUENCE [LARGE SCALE GENOMIC DNA]</scope>
    <source>
        <strain evidence="1 2">YIM 96095</strain>
    </source>
</reference>
<dbReference type="RefSeq" id="WP_123202425.1">
    <property type="nucleotide sequence ID" value="NZ_RJMB01000018.1"/>
</dbReference>
<dbReference type="EMBL" id="RJMB01000018">
    <property type="protein sequence ID" value="RNL83225.1"/>
    <property type="molecule type" value="Genomic_DNA"/>
</dbReference>
<keyword evidence="2" id="KW-1185">Reference proteome</keyword>
<accession>A0A3N0E5W3</accession>
<dbReference type="SUPFAM" id="SSF102462">
    <property type="entry name" value="Peptidyl-tRNA hydrolase II"/>
    <property type="match status" value="1"/>
</dbReference>
<evidence type="ECO:0000313" key="2">
    <source>
        <dbReference type="Proteomes" id="UP000269198"/>
    </source>
</evidence>
<dbReference type="Gene3D" id="3.40.1490.10">
    <property type="entry name" value="Bit1"/>
    <property type="match status" value="1"/>
</dbReference>
<comment type="caution">
    <text evidence="1">The sequence shown here is derived from an EMBL/GenBank/DDBJ whole genome shotgun (WGS) entry which is preliminary data.</text>
</comment>
<dbReference type="AlphaFoldDB" id="A0A3N0E5W3"/>
<sequence>MPEQLTSPARFELEDQDIEIGKSTREARVRWAMVIDHDLAPGVAANAASCMAAAVGERVPGIVGPGGVDASGTNHPGLPWTGCTVLGADAATVHRVRSASLARDGVLVVDMPKKAAQARAYAAYLDVLAESEPADIDYLGVSLVGPRTTIGKLVGRLPLLR</sequence>
<dbReference type="Pfam" id="PF09391">
    <property type="entry name" value="DUF2000"/>
    <property type="match status" value="1"/>
</dbReference>